<keyword evidence="3" id="KW-1185">Reference proteome</keyword>
<evidence type="ECO:0000313" key="1">
    <source>
        <dbReference type="EMBL" id="MDY5140945.1"/>
    </source>
</evidence>
<gene>
    <name evidence="1" type="ORF">R6G74_06430</name>
    <name evidence="2" type="ORF">R6P33_01940</name>
</gene>
<name>A0AAW9HKX7_9ACTO</name>
<dbReference type="RefSeq" id="WP_087069966.1">
    <property type="nucleotide sequence ID" value="NZ_CP136960.1"/>
</dbReference>
<evidence type="ECO:0000313" key="2">
    <source>
        <dbReference type="EMBL" id="MDY5145785.1"/>
    </source>
</evidence>
<dbReference type="GeneID" id="92813510"/>
<dbReference type="EMBL" id="JAWNFY010000004">
    <property type="protein sequence ID" value="MDY5145785.1"/>
    <property type="molecule type" value="Genomic_DNA"/>
</dbReference>
<accession>A0AAW9HKX7</accession>
<evidence type="ECO:0000313" key="3">
    <source>
        <dbReference type="Proteomes" id="UP001284901"/>
    </source>
</evidence>
<dbReference type="EMBL" id="JAWNFV010000012">
    <property type="protein sequence ID" value="MDY5140945.1"/>
    <property type="molecule type" value="Genomic_DNA"/>
</dbReference>
<organism evidence="1 4">
    <name type="scientific">Actinotignum timonense</name>
    <dbReference type="NCBI Taxonomy" id="1870995"/>
    <lineage>
        <taxon>Bacteria</taxon>
        <taxon>Bacillati</taxon>
        <taxon>Actinomycetota</taxon>
        <taxon>Actinomycetes</taxon>
        <taxon>Actinomycetales</taxon>
        <taxon>Actinomycetaceae</taxon>
        <taxon>Actinotignum</taxon>
    </lineage>
</organism>
<protein>
    <submittedName>
        <fullName evidence="1">Uncharacterized protein</fullName>
    </submittedName>
</protein>
<proteinExistence type="predicted"/>
<sequence>MEPNAAVRLFSRAIEGRLTATDEGELARLEETGRVHDRASLLAACAPAAPLRERGGQLLYSDKTGKDLLRNLALITKTYWISGALALSASLDHAVSGTPIFYIPQADIDRLDKTAATWGGMQPLWVLPIDEDVSAGAQWIDFFKHYVGVGRAVVDTYAVGDVPAALTWIKEKEDDVAV</sequence>
<dbReference type="Proteomes" id="UP001288320">
    <property type="component" value="Unassembled WGS sequence"/>
</dbReference>
<dbReference type="Proteomes" id="UP001284901">
    <property type="component" value="Unassembled WGS sequence"/>
</dbReference>
<evidence type="ECO:0000313" key="4">
    <source>
        <dbReference type="Proteomes" id="UP001288320"/>
    </source>
</evidence>
<reference evidence="1 3" key="1">
    <citation type="submission" date="2023-10" db="EMBL/GenBank/DDBJ databases">
        <title>Whole Genome based description of the genera Actinobaculum and Actinotignum reveals a complex phylogenetic relationship within the species included in the genus Actinotignum.</title>
        <authorList>
            <person name="Jensen C.S."/>
            <person name="Dargis R."/>
            <person name="Kemp M."/>
            <person name="Christensen J.J."/>
        </authorList>
    </citation>
    <scope>NUCLEOTIDE SEQUENCE</scope>
    <source>
        <strain evidence="2 3">SLA_B089</strain>
        <strain evidence="1">SLA_B245</strain>
    </source>
</reference>
<comment type="caution">
    <text evidence="1">The sequence shown here is derived from an EMBL/GenBank/DDBJ whole genome shotgun (WGS) entry which is preliminary data.</text>
</comment>
<dbReference type="AlphaFoldDB" id="A0AAW9HKX7"/>